<evidence type="ECO:0000256" key="5">
    <source>
        <dbReference type="ARBA" id="ARBA00030505"/>
    </source>
</evidence>
<dbReference type="HAMAP" id="MF_01358">
    <property type="entry name" value="NDH1_NuoD"/>
    <property type="match status" value="1"/>
</dbReference>
<dbReference type="InterPro" id="IPR022885">
    <property type="entry name" value="NDH1_su_D/H"/>
</dbReference>
<organism evidence="9 10">
    <name type="scientific">Loa loa</name>
    <name type="common">Eye worm</name>
    <name type="synonym">Filaria loa</name>
    <dbReference type="NCBI Taxonomy" id="7209"/>
    <lineage>
        <taxon>Eukaryota</taxon>
        <taxon>Metazoa</taxon>
        <taxon>Ecdysozoa</taxon>
        <taxon>Nematoda</taxon>
        <taxon>Chromadorea</taxon>
        <taxon>Rhabditida</taxon>
        <taxon>Spirurina</taxon>
        <taxon>Spiruromorpha</taxon>
        <taxon>Filarioidea</taxon>
        <taxon>Onchocercidae</taxon>
        <taxon>Loa</taxon>
    </lineage>
</organism>
<dbReference type="FunFam" id="1.10.645.10:FF:000005">
    <property type="entry name" value="NADH-quinone oxidoreductase subunit D"/>
    <property type="match status" value="1"/>
</dbReference>
<dbReference type="PANTHER" id="PTHR11993:SF10">
    <property type="entry name" value="NADH DEHYDROGENASE [UBIQUINONE] IRON-SULFUR PROTEIN 2, MITOCHONDRIAL"/>
    <property type="match status" value="1"/>
</dbReference>
<dbReference type="Gene3D" id="1.10.645.10">
    <property type="entry name" value="Cytochrome-c3 Hydrogenase, chain B"/>
    <property type="match status" value="1"/>
</dbReference>
<dbReference type="Gene3D" id="3.30.1520.10">
    <property type="entry name" value="Phox-like domain"/>
    <property type="match status" value="1"/>
</dbReference>
<evidence type="ECO:0000256" key="1">
    <source>
        <dbReference type="ARBA" id="ARBA00005769"/>
    </source>
</evidence>
<evidence type="ECO:0000256" key="7">
    <source>
        <dbReference type="RuleBase" id="RU003685"/>
    </source>
</evidence>
<dbReference type="AlphaFoldDB" id="A0A1I7VR18"/>
<dbReference type="Pfam" id="PF00346">
    <property type="entry name" value="Complex1_49kDa"/>
    <property type="match status" value="1"/>
</dbReference>
<dbReference type="InterPro" id="IPR001683">
    <property type="entry name" value="PX_dom"/>
</dbReference>
<dbReference type="InterPro" id="IPR036871">
    <property type="entry name" value="PX_dom_sf"/>
</dbReference>
<dbReference type="WBParaSite" id="EN70_5334">
    <property type="protein sequence ID" value="EN70_5334"/>
    <property type="gene ID" value="EN70_5334"/>
</dbReference>
<reference evidence="9" key="1">
    <citation type="submission" date="2012-04" db="EMBL/GenBank/DDBJ databases">
        <title>The Genome Sequence of Loa loa.</title>
        <authorList>
            <consortium name="The Broad Institute Genome Sequencing Platform"/>
            <consortium name="Broad Institute Genome Sequencing Center for Infectious Disease"/>
            <person name="Nutman T.B."/>
            <person name="Fink D.L."/>
            <person name="Russ C."/>
            <person name="Young S."/>
            <person name="Zeng Q."/>
            <person name="Gargeya S."/>
            <person name="Alvarado L."/>
            <person name="Berlin A."/>
            <person name="Chapman S.B."/>
            <person name="Chen Z."/>
            <person name="Freedman E."/>
            <person name="Gellesch M."/>
            <person name="Goldberg J."/>
            <person name="Griggs A."/>
            <person name="Gujja S."/>
            <person name="Heilman E.R."/>
            <person name="Heiman D."/>
            <person name="Howarth C."/>
            <person name="Mehta T."/>
            <person name="Neiman D."/>
            <person name="Pearson M."/>
            <person name="Roberts A."/>
            <person name="Saif S."/>
            <person name="Shea T."/>
            <person name="Shenoy N."/>
            <person name="Sisk P."/>
            <person name="Stolte C."/>
            <person name="Sykes S."/>
            <person name="White J."/>
            <person name="Yandava C."/>
            <person name="Haas B."/>
            <person name="Henn M.R."/>
            <person name="Nusbaum C."/>
            <person name="Birren B."/>
        </authorList>
    </citation>
    <scope>NUCLEOTIDE SEQUENCE [LARGE SCALE GENOMIC DNA]</scope>
</reference>
<dbReference type="PANTHER" id="PTHR11993">
    <property type="entry name" value="NADH-UBIQUINONE OXIDOREDUCTASE 49 KDA SUBUNIT"/>
    <property type="match status" value="1"/>
</dbReference>
<keyword evidence="3 7" id="KW-1278">Translocase</keyword>
<dbReference type="GO" id="GO:0048038">
    <property type="term" value="F:quinone binding"/>
    <property type="evidence" value="ECO:0007669"/>
    <property type="project" value="InterPro"/>
</dbReference>
<dbReference type="SUPFAM" id="SSF64268">
    <property type="entry name" value="PX domain"/>
    <property type="match status" value="1"/>
</dbReference>
<name>A0A1I7VR18_LOALO</name>
<reference evidence="10" key="2">
    <citation type="submission" date="2016-11" db="UniProtKB">
        <authorList>
            <consortium name="WormBaseParasite"/>
        </authorList>
    </citation>
    <scope>IDENTIFICATION</scope>
</reference>
<keyword evidence="2 7" id="KW-0813">Transport</keyword>
<dbReference type="InterPro" id="IPR001135">
    <property type="entry name" value="NADH_Q_OxRdtase_suD"/>
</dbReference>
<feature type="domain" description="PX" evidence="8">
    <location>
        <begin position="497"/>
        <end position="621"/>
    </location>
</feature>
<evidence type="ECO:0000313" key="9">
    <source>
        <dbReference type="Proteomes" id="UP000095285"/>
    </source>
</evidence>
<evidence type="ECO:0000256" key="6">
    <source>
        <dbReference type="ARBA" id="ARBA00031562"/>
    </source>
</evidence>
<evidence type="ECO:0000259" key="8">
    <source>
        <dbReference type="PROSITE" id="PS50195"/>
    </source>
</evidence>
<evidence type="ECO:0000256" key="4">
    <source>
        <dbReference type="ARBA" id="ARBA00023027"/>
    </source>
</evidence>
<dbReference type="Pfam" id="PF00787">
    <property type="entry name" value="PX"/>
    <property type="match status" value="1"/>
</dbReference>
<keyword evidence="4 7" id="KW-0520">NAD</keyword>
<dbReference type="GO" id="GO:0006120">
    <property type="term" value="P:mitochondrial electron transport, NADH to ubiquinone"/>
    <property type="evidence" value="ECO:0007669"/>
    <property type="project" value="TreeGrafter"/>
</dbReference>
<comment type="similarity">
    <text evidence="1 7">Belongs to the complex I 49 kDa subunit family.</text>
</comment>
<dbReference type="GO" id="GO:0051287">
    <property type="term" value="F:NAD binding"/>
    <property type="evidence" value="ECO:0007669"/>
    <property type="project" value="InterPro"/>
</dbReference>
<dbReference type="GO" id="GO:0016651">
    <property type="term" value="F:oxidoreductase activity, acting on NAD(P)H"/>
    <property type="evidence" value="ECO:0007669"/>
    <property type="project" value="InterPro"/>
</dbReference>
<evidence type="ECO:0000313" key="10">
    <source>
        <dbReference type="WBParaSite" id="EN70_5334"/>
    </source>
</evidence>
<evidence type="ECO:0000256" key="3">
    <source>
        <dbReference type="ARBA" id="ARBA00022967"/>
    </source>
</evidence>
<dbReference type="STRING" id="7209.A0A1I7VR18"/>
<dbReference type="SUPFAM" id="SSF56762">
    <property type="entry name" value="HydB/Nqo4-like"/>
    <property type="match status" value="1"/>
</dbReference>
<dbReference type="GO" id="GO:0035091">
    <property type="term" value="F:phosphatidylinositol binding"/>
    <property type="evidence" value="ECO:0007669"/>
    <property type="project" value="InterPro"/>
</dbReference>
<sequence>MSAVGQARFLLTQITRSASNTLLYGKRGSHNLWYPDAEFMHEFKKAGVVGRVWMPKPTQYDKNVGIDQIFEKLSWQPVLPDLSEIHEKPLHYYLLNFGPQHPAAHGVLRLVLELDNEIVMKATPHIGLLHRGTEKLIEYKTYTQAVPYFDRMDYVSMMCNETAFALAVEKLLGVDIPPRAKFIRTLMNELTRIQNHLMGVTTHALDIGAMTPLFWMFEEREKMFEFTERVCGARMHSNYVRPGGVAWDLPLGWMDDVYDWALRFPQRLDMMEDLLTGNRIFMARTVDIGLVKAEDALLWGFSGVMLRGSGIKWDIRKSQPYDAYDQVDFDVPVGVKGDCYDRYLIRMEEMRESVKIIFECLNKMPPGEIKVDDHKVVPPKRAEMKQNMESLIHHFKYYTEGYQVPPGATYVPVEAPKGEFGVYLVSQGESRPYRCFARSPGFPHLAAIDDICYMSLLSDVVAVIEESQLDIMPLLFSDASFCSNDLGRILYANPNEWNVHMNIVNTNTMSSFFTSHIEYQMSVCAIPSDSLAASTRFFDMWTRFREVKRLWEQLAELHKKLHLHGSFPQFAEGVIFGNQSAQIVGERTSSITTFLNYVLAHPVLRQSKVLQDYFGKAQEIWKPSNHKDPLDPMRQFHSNDESAVTSFGANMVHVSKYNGQDSRVLFISEHEASVPITPEPTSQLYAQTCPLSATVMQGNSMLNMQENSAANTAPLPNMSTMMSQASNSQSSYVLPAYYCVALSQQPQFPISPSQ</sequence>
<dbReference type="PROSITE" id="PS50195">
    <property type="entry name" value="PX"/>
    <property type="match status" value="1"/>
</dbReference>
<keyword evidence="9" id="KW-1185">Reference proteome</keyword>
<accession>A0A1I7VR18</accession>
<dbReference type="InterPro" id="IPR014029">
    <property type="entry name" value="NADH_UbQ_OxRdtase_49kDa_CS"/>
</dbReference>
<dbReference type="Proteomes" id="UP000095285">
    <property type="component" value="Unassembled WGS sequence"/>
</dbReference>
<evidence type="ECO:0000256" key="2">
    <source>
        <dbReference type="ARBA" id="ARBA00022448"/>
    </source>
</evidence>
<proteinExistence type="inferred from homology"/>
<protein>
    <recommendedName>
        <fullName evidence="5">Complex I-49kD</fullName>
    </recommendedName>
    <alternativeName>
        <fullName evidence="6">NADH-ubiquinone oxidoreductase 49 kDa subunit</fullName>
    </alternativeName>
</protein>
<dbReference type="InterPro" id="IPR029014">
    <property type="entry name" value="NiFe-Hase_large"/>
</dbReference>
<dbReference type="NCBIfam" id="NF004739">
    <property type="entry name" value="PRK06075.1"/>
    <property type="match status" value="1"/>
</dbReference>
<dbReference type="PROSITE" id="PS00535">
    <property type="entry name" value="COMPLEX1_49K"/>
    <property type="match status" value="1"/>
</dbReference>
<dbReference type="eggNOG" id="KOG2870">
    <property type="taxonomic scope" value="Eukaryota"/>
</dbReference>
<dbReference type="GO" id="GO:0005739">
    <property type="term" value="C:mitochondrion"/>
    <property type="evidence" value="ECO:0007669"/>
    <property type="project" value="GOC"/>
</dbReference>
<dbReference type="NCBIfam" id="TIGR01962">
    <property type="entry name" value="NuoD"/>
    <property type="match status" value="1"/>
</dbReference>